<evidence type="ECO:0000313" key="2">
    <source>
        <dbReference type="EMBL" id="KKL12716.1"/>
    </source>
</evidence>
<keyword evidence="1" id="KW-0812">Transmembrane</keyword>
<gene>
    <name evidence="2" type="ORF">LCGC14_2532960</name>
</gene>
<feature type="non-terminal residue" evidence="2">
    <location>
        <position position="57"/>
    </location>
</feature>
<organism evidence="2">
    <name type="scientific">marine sediment metagenome</name>
    <dbReference type="NCBI Taxonomy" id="412755"/>
    <lineage>
        <taxon>unclassified sequences</taxon>
        <taxon>metagenomes</taxon>
        <taxon>ecological metagenomes</taxon>
    </lineage>
</organism>
<accession>A0A0F9D4K3</accession>
<protein>
    <recommendedName>
        <fullName evidence="3">TRAP C4-dicarboxylate transport system permease DctM subunit domain-containing protein</fullName>
    </recommendedName>
</protein>
<feature type="transmembrane region" description="Helical" evidence="1">
    <location>
        <begin position="6"/>
        <end position="33"/>
    </location>
</feature>
<evidence type="ECO:0008006" key="3">
    <source>
        <dbReference type="Google" id="ProtNLM"/>
    </source>
</evidence>
<keyword evidence="1" id="KW-1133">Transmembrane helix</keyword>
<name>A0A0F9D4K3_9ZZZZ</name>
<dbReference type="EMBL" id="LAZR01041148">
    <property type="protein sequence ID" value="KKL12716.1"/>
    <property type="molecule type" value="Genomic_DNA"/>
</dbReference>
<dbReference type="AlphaFoldDB" id="A0A0F9D4K3"/>
<sequence>MLIWFLPVFLLFLMIGLPVFFGLLAAPGILLWLNGQERDITLLYRNVYNGMDSFPLM</sequence>
<keyword evidence="1" id="KW-0472">Membrane</keyword>
<comment type="caution">
    <text evidence="2">The sequence shown here is derived from an EMBL/GenBank/DDBJ whole genome shotgun (WGS) entry which is preliminary data.</text>
</comment>
<proteinExistence type="predicted"/>
<reference evidence="2" key="1">
    <citation type="journal article" date="2015" name="Nature">
        <title>Complex archaea that bridge the gap between prokaryotes and eukaryotes.</title>
        <authorList>
            <person name="Spang A."/>
            <person name="Saw J.H."/>
            <person name="Jorgensen S.L."/>
            <person name="Zaremba-Niedzwiedzka K."/>
            <person name="Martijn J."/>
            <person name="Lind A.E."/>
            <person name="van Eijk R."/>
            <person name="Schleper C."/>
            <person name="Guy L."/>
            <person name="Ettema T.J."/>
        </authorList>
    </citation>
    <scope>NUCLEOTIDE SEQUENCE</scope>
</reference>
<evidence type="ECO:0000256" key="1">
    <source>
        <dbReference type="SAM" id="Phobius"/>
    </source>
</evidence>